<dbReference type="GO" id="GO:0016020">
    <property type="term" value="C:membrane"/>
    <property type="evidence" value="ECO:0007669"/>
    <property type="project" value="TreeGrafter"/>
</dbReference>
<gene>
    <name evidence="4" type="ORF">ECE50_012855</name>
</gene>
<evidence type="ECO:0000256" key="2">
    <source>
        <dbReference type="ARBA" id="ARBA00022801"/>
    </source>
</evidence>
<dbReference type="EMBL" id="RIAR02000001">
    <property type="protein sequence ID" value="NSL87730.1"/>
    <property type="molecule type" value="Genomic_DNA"/>
</dbReference>
<evidence type="ECO:0000259" key="3">
    <source>
        <dbReference type="Pfam" id="PF01522"/>
    </source>
</evidence>
<accession>A0A433WLE6</accession>
<dbReference type="InterPro" id="IPR002509">
    <property type="entry name" value="NODB_dom"/>
</dbReference>
<evidence type="ECO:0000313" key="4">
    <source>
        <dbReference type="EMBL" id="NSL87730.1"/>
    </source>
</evidence>
<evidence type="ECO:0000256" key="1">
    <source>
        <dbReference type="ARBA" id="ARBA00022723"/>
    </source>
</evidence>
<dbReference type="OrthoDB" id="115239at2"/>
<dbReference type="InterPro" id="IPR011330">
    <property type="entry name" value="Glyco_hydro/deAcase_b/a-brl"/>
</dbReference>
<dbReference type="PANTHER" id="PTHR10587">
    <property type="entry name" value="GLYCOSYL TRANSFERASE-RELATED"/>
    <property type="match status" value="1"/>
</dbReference>
<keyword evidence="5" id="KW-1185">Reference proteome</keyword>
<name>A0A433WLE6_9BACT</name>
<reference evidence="4" key="1">
    <citation type="submission" date="2020-05" db="EMBL/GenBank/DDBJ databases">
        <title>Chitinophaga laudate sp. nov., isolated from a tropical peat swamp.</title>
        <authorList>
            <person name="Goh C.B.S."/>
            <person name="Lee M.S."/>
            <person name="Parimannan S."/>
            <person name="Pasbakhsh P."/>
            <person name="Yule C.M."/>
            <person name="Rajandas H."/>
            <person name="Loke S."/>
            <person name="Croft L."/>
            <person name="Tan J.B.L."/>
        </authorList>
    </citation>
    <scope>NUCLEOTIDE SEQUENCE</scope>
    <source>
        <strain evidence="4">Mgbs1</strain>
    </source>
</reference>
<dbReference type="Pfam" id="PF01522">
    <property type="entry name" value="Polysacc_deac_1"/>
    <property type="match status" value="1"/>
</dbReference>
<dbReference type="GO" id="GO:0046872">
    <property type="term" value="F:metal ion binding"/>
    <property type="evidence" value="ECO:0007669"/>
    <property type="project" value="UniProtKB-KW"/>
</dbReference>
<dbReference type="GO" id="GO:0005975">
    <property type="term" value="P:carbohydrate metabolic process"/>
    <property type="evidence" value="ECO:0007669"/>
    <property type="project" value="InterPro"/>
</dbReference>
<dbReference type="AlphaFoldDB" id="A0A433WLE6"/>
<dbReference type="SUPFAM" id="SSF88713">
    <property type="entry name" value="Glycoside hydrolase/deacetylase"/>
    <property type="match status" value="1"/>
</dbReference>
<dbReference type="Gene3D" id="3.20.20.370">
    <property type="entry name" value="Glycoside hydrolase/deacetylase"/>
    <property type="match status" value="1"/>
</dbReference>
<dbReference type="GO" id="GO:0016810">
    <property type="term" value="F:hydrolase activity, acting on carbon-nitrogen (but not peptide) bonds"/>
    <property type="evidence" value="ECO:0007669"/>
    <property type="project" value="InterPro"/>
</dbReference>
<keyword evidence="2" id="KW-0378">Hydrolase</keyword>
<proteinExistence type="predicted"/>
<keyword evidence="1" id="KW-0479">Metal-binding</keyword>
<dbReference type="InterPro" id="IPR050248">
    <property type="entry name" value="Polysacc_deacetylase_ArnD"/>
</dbReference>
<evidence type="ECO:0000313" key="5">
    <source>
        <dbReference type="Proteomes" id="UP000281028"/>
    </source>
</evidence>
<sequence length="313" mass="35686">MIKYRFLIFCWCGSLTAAAQAKLVAITMDDVPFNAMPSRYTVEQVKAAGKTLLEKITQQQTPVTIFINGDACMSPEKAAERWETLRSWVNHPLITPANHSLRHLNCGEMPLAQFREEVSINDYIIRKVWGDKPLHYFRFPFNNQGKDSAAQAERLQYLQDKGYTAAPFTVESADYMYAALYDAALAKKDKAGAAALVKEYIRSTLAGFAFAEQLSQEQFGRNIPQIYLCHANQLHTDHYGELIAALRERGYQFISMEAAMQDTAYASPVYYYGPYGFSWLFRWIKDAAVRKQYLRNSPDANAKIYSAYEQLSH</sequence>
<organism evidence="4 5">
    <name type="scientific">Chitinophaga solisilvae</name>
    <dbReference type="NCBI Taxonomy" id="1233460"/>
    <lineage>
        <taxon>Bacteria</taxon>
        <taxon>Pseudomonadati</taxon>
        <taxon>Bacteroidota</taxon>
        <taxon>Chitinophagia</taxon>
        <taxon>Chitinophagales</taxon>
        <taxon>Chitinophagaceae</taxon>
        <taxon>Chitinophaga</taxon>
    </lineage>
</organism>
<dbReference type="PANTHER" id="PTHR10587:SF133">
    <property type="entry name" value="CHITIN DEACETYLASE 1-RELATED"/>
    <property type="match status" value="1"/>
</dbReference>
<feature type="domain" description="NodB homology" evidence="3">
    <location>
        <begin position="19"/>
        <end position="157"/>
    </location>
</feature>
<dbReference type="Proteomes" id="UP000281028">
    <property type="component" value="Unassembled WGS sequence"/>
</dbReference>
<protein>
    <submittedName>
        <fullName evidence="4">Polysaccharide deacetylase family protein</fullName>
    </submittedName>
</protein>
<comment type="caution">
    <text evidence="4">The sequence shown here is derived from an EMBL/GenBank/DDBJ whole genome shotgun (WGS) entry which is preliminary data.</text>
</comment>